<dbReference type="SUPFAM" id="SSF53850">
    <property type="entry name" value="Periplasmic binding protein-like II"/>
    <property type="match status" value="1"/>
</dbReference>
<dbReference type="GO" id="GO:0032993">
    <property type="term" value="C:protein-DNA complex"/>
    <property type="evidence" value="ECO:0007669"/>
    <property type="project" value="TreeGrafter"/>
</dbReference>
<dbReference type="InterPro" id="IPR000847">
    <property type="entry name" value="LysR_HTH_N"/>
</dbReference>
<evidence type="ECO:0000256" key="4">
    <source>
        <dbReference type="ARBA" id="ARBA00023163"/>
    </source>
</evidence>
<dbReference type="InterPro" id="IPR036390">
    <property type="entry name" value="WH_DNA-bd_sf"/>
</dbReference>
<dbReference type="Gene3D" id="1.10.10.10">
    <property type="entry name" value="Winged helix-like DNA-binding domain superfamily/Winged helix DNA-binding domain"/>
    <property type="match status" value="1"/>
</dbReference>
<evidence type="ECO:0000259" key="5">
    <source>
        <dbReference type="PROSITE" id="PS50931"/>
    </source>
</evidence>
<keyword evidence="3" id="KW-0238">DNA-binding</keyword>
<evidence type="ECO:0000313" key="6">
    <source>
        <dbReference type="EMBL" id="GHC84708.1"/>
    </source>
</evidence>
<dbReference type="AlphaFoldDB" id="A0A919C8A2"/>
<dbReference type="Gene3D" id="3.40.190.10">
    <property type="entry name" value="Periplasmic binding protein-like II"/>
    <property type="match status" value="2"/>
</dbReference>
<dbReference type="Pfam" id="PF00126">
    <property type="entry name" value="HTH_1"/>
    <property type="match status" value="1"/>
</dbReference>
<dbReference type="PANTHER" id="PTHR30346:SF0">
    <property type="entry name" value="HCA OPERON TRANSCRIPTIONAL ACTIVATOR HCAR"/>
    <property type="match status" value="1"/>
</dbReference>
<keyword evidence="2" id="KW-0805">Transcription regulation</keyword>
<evidence type="ECO:0000256" key="2">
    <source>
        <dbReference type="ARBA" id="ARBA00023015"/>
    </source>
</evidence>
<evidence type="ECO:0000256" key="3">
    <source>
        <dbReference type="ARBA" id="ARBA00023125"/>
    </source>
</evidence>
<dbReference type="CDD" id="cd08414">
    <property type="entry name" value="PBP2_LTTR_aromatics_like"/>
    <property type="match status" value="1"/>
</dbReference>
<keyword evidence="4" id="KW-0804">Transcription</keyword>
<comment type="caution">
    <text evidence="6">The sequence shown here is derived from an EMBL/GenBank/DDBJ whole genome shotgun (WGS) entry which is preliminary data.</text>
</comment>
<sequence>MMERHETEIFLILADELHFGRTAEKLLVSQARVSQVLKRLERKIGAPLFDRTSRSVSLTPLGRQLHTELAPLHDQMTAVLQRAQATARGIDGILNVGFLGSGAGQLTRDIRRTFRERAPGCEVRMREVQFADPLGPLRTGEVEVLFTRLPVEEPDLTVGPTVVSEPRVLAVPCHHPLAHRDSVSLEDAAGERFFGVTGGAPAYWWDAQVPRRTAAGSVLERGQDVSTFQEMLSMIAACQGVSPVVASVATYYARPDLAYVPLADVPNSDVALVWRTGATTARSEAYIEAVRDAVTAHGGPMAL</sequence>
<proteinExistence type="inferred from homology"/>
<dbReference type="PROSITE" id="PS50931">
    <property type="entry name" value="HTH_LYSR"/>
    <property type="match status" value="1"/>
</dbReference>
<dbReference type="Proteomes" id="UP000638353">
    <property type="component" value="Unassembled WGS sequence"/>
</dbReference>
<dbReference type="GO" id="GO:0003677">
    <property type="term" value="F:DNA binding"/>
    <property type="evidence" value="ECO:0007669"/>
    <property type="project" value="UniProtKB-KW"/>
</dbReference>
<organism evidence="6 7">
    <name type="scientific">Streptomyces finlayi</name>
    <dbReference type="NCBI Taxonomy" id="67296"/>
    <lineage>
        <taxon>Bacteria</taxon>
        <taxon>Bacillati</taxon>
        <taxon>Actinomycetota</taxon>
        <taxon>Actinomycetes</taxon>
        <taxon>Kitasatosporales</taxon>
        <taxon>Streptomycetaceae</taxon>
        <taxon>Streptomyces</taxon>
    </lineage>
</organism>
<dbReference type="PANTHER" id="PTHR30346">
    <property type="entry name" value="TRANSCRIPTIONAL DUAL REGULATOR HCAR-RELATED"/>
    <property type="match status" value="1"/>
</dbReference>
<protein>
    <submittedName>
        <fullName evidence="6">LysR family transcriptional regulator</fullName>
    </submittedName>
</protein>
<dbReference type="SUPFAM" id="SSF46785">
    <property type="entry name" value="Winged helix' DNA-binding domain"/>
    <property type="match status" value="1"/>
</dbReference>
<feature type="domain" description="HTH lysR-type" evidence="5">
    <location>
        <begin position="8"/>
        <end position="59"/>
    </location>
</feature>
<comment type="similarity">
    <text evidence="1">Belongs to the LysR transcriptional regulatory family.</text>
</comment>
<dbReference type="InterPro" id="IPR036388">
    <property type="entry name" value="WH-like_DNA-bd_sf"/>
</dbReference>
<dbReference type="PRINTS" id="PR00039">
    <property type="entry name" value="HTHLYSR"/>
</dbReference>
<dbReference type="Pfam" id="PF03466">
    <property type="entry name" value="LysR_substrate"/>
    <property type="match status" value="1"/>
</dbReference>
<evidence type="ECO:0000256" key="1">
    <source>
        <dbReference type="ARBA" id="ARBA00009437"/>
    </source>
</evidence>
<evidence type="ECO:0000313" key="7">
    <source>
        <dbReference type="Proteomes" id="UP000638353"/>
    </source>
</evidence>
<dbReference type="InterPro" id="IPR005119">
    <property type="entry name" value="LysR_subst-bd"/>
</dbReference>
<accession>A0A919C8A2</accession>
<name>A0A919C8A2_9ACTN</name>
<dbReference type="EMBL" id="BMVC01000002">
    <property type="protein sequence ID" value="GHC84708.1"/>
    <property type="molecule type" value="Genomic_DNA"/>
</dbReference>
<gene>
    <name evidence="6" type="ORF">GCM10010334_14890</name>
</gene>
<dbReference type="GO" id="GO:0003700">
    <property type="term" value="F:DNA-binding transcription factor activity"/>
    <property type="evidence" value="ECO:0007669"/>
    <property type="project" value="InterPro"/>
</dbReference>
<reference evidence="6" key="1">
    <citation type="journal article" date="2014" name="Int. J. Syst. Evol. Microbiol.">
        <title>Complete genome sequence of Corynebacterium casei LMG S-19264T (=DSM 44701T), isolated from a smear-ripened cheese.</title>
        <authorList>
            <consortium name="US DOE Joint Genome Institute (JGI-PGF)"/>
            <person name="Walter F."/>
            <person name="Albersmeier A."/>
            <person name="Kalinowski J."/>
            <person name="Ruckert C."/>
        </authorList>
    </citation>
    <scope>NUCLEOTIDE SEQUENCE</scope>
    <source>
        <strain evidence="6">JCM 4637</strain>
    </source>
</reference>
<reference evidence="6" key="2">
    <citation type="submission" date="2020-09" db="EMBL/GenBank/DDBJ databases">
        <authorList>
            <person name="Sun Q."/>
            <person name="Ohkuma M."/>
        </authorList>
    </citation>
    <scope>NUCLEOTIDE SEQUENCE</scope>
    <source>
        <strain evidence="6">JCM 4637</strain>
    </source>
</reference>